<accession>A0A9X2LAI7</accession>
<dbReference type="AlphaFoldDB" id="A0A9X2LAI7"/>
<keyword evidence="2" id="KW-1185">Reference proteome</keyword>
<gene>
    <name evidence="1" type="ORF">NOG11_12280</name>
</gene>
<comment type="caution">
    <text evidence="1">The sequence shown here is derived from an EMBL/GenBank/DDBJ whole genome shotgun (WGS) entry which is preliminary data.</text>
</comment>
<name>A0A9X2LAI7_9PROT</name>
<sequence>MTRPYRHVADMTAEEIEEAIKDAGPEAQAALHAKGLPYVTERDGETIAIYPDGSTKILRSLDDLP</sequence>
<proteinExistence type="predicted"/>
<dbReference type="Proteomes" id="UP001142610">
    <property type="component" value="Unassembled WGS sequence"/>
</dbReference>
<evidence type="ECO:0000313" key="1">
    <source>
        <dbReference type="EMBL" id="MCQ8186158.1"/>
    </source>
</evidence>
<protein>
    <submittedName>
        <fullName evidence="1">Uncharacterized protein</fullName>
    </submittedName>
</protein>
<evidence type="ECO:0000313" key="2">
    <source>
        <dbReference type="Proteomes" id="UP001142610"/>
    </source>
</evidence>
<dbReference type="RefSeq" id="WP_256620053.1">
    <property type="nucleotide sequence ID" value="NZ_JANIBC010000013.1"/>
</dbReference>
<organism evidence="1 2">
    <name type="scientific">Parvularcula maris</name>
    <dbReference type="NCBI Taxonomy" id="2965077"/>
    <lineage>
        <taxon>Bacteria</taxon>
        <taxon>Pseudomonadati</taxon>
        <taxon>Pseudomonadota</taxon>
        <taxon>Alphaproteobacteria</taxon>
        <taxon>Parvularculales</taxon>
        <taxon>Parvularculaceae</taxon>
        <taxon>Parvularcula</taxon>
    </lineage>
</organism>
<dbReference type="EMBL" id="JANIBC010000013">
    <property type="protein sequence ID" value="MCQ8186158.1"/>
    <property type="molecule type" value="Genomic_DNA"/>
</dbReference>
<reference evidence="1" key="1">
    <citation type="submission" date="2022-07" db="EMBL/GenBank/DDBJ databases">
        <title>Parvularcula maris sp. nov., an algicidal bacterium isolated from seawater.</title>
        <authorList>
            <person name="Li F."/>
        </authorList>
    </citation>
    <scope>NUCLEOTIDE SEQUENCE</scope>
    <source>
        <strain evidence="1">BGMRC 0090</strain>
    </source>
</reference>